<protein>
    <submittedName>
        <fullName evidence="1">Uncharacterized protein</fullName>
    </submittedName>
</protein>
<gene>
    <name evidence="1" type="ORF">SAMN05660493_03257</name>
</gene>
<dbReference type="Proteomes" id="UP000187261">
    <property type="component" value="Unassembled WGS sequence"/>
</dbReference>
<accession>A0A1U7PZS1</accession>
<evidence type="ECO:0000313" key="1">
    <source>
        <dbReference type="EMBL" id="SIT98779.1"/>
    </source>
</evidence>
<reference evidence="2" key="1">
    <citation type="submission" date="2016-10" db="EMBL/GenBank/DDBJ databases">
        <authorList>
            <person name="Varghese N."/>
            <person name="Submissions S."/>
        </authorList>
    </citation>
    <scope>NUCLEOTIDE SEQUENCE [LARGE SCALE GENOMIC DNA]</scope>
    <source>
        <strain evidence="2">DSM 19482</strain>
    </source>
</reference>
<dbReference type="STRING" id="1121284.SAMN05660493_03257"/>
<keyword evidence="2" id="KW-1185">Reference proteome</keyword>
<dbReference type="RefSeq" id="WP_076784545.1">
    <property type="nucleotide sequence ID" value="NZ_FTPU01000067.1"/>
</dbReference>
<dbReference type="AlphaFoldDB" id="A0A1U7PZS1"/>
<dbReference type="OrthoDB" id="1491334at2"/>
<proteinExistence type="predicted"/>
<name>A0A1U7PZS1_9FLAO</name>
<organism evidence="1 2">
    <name type="scientific">Epilithonimonas bovis DSM 19482</name>
    <dbReference type="NCBI Taxonomy" id="1121284"/>
    <lineage>
        <taxon>Bacteria</taxon>
        <taxon>Pseudomonadati</taxon>
        <taxon>Bacteroidota</taxon>
        <taxon>Flavobacteriia</taxon>
        <taxon>Flavobacteriales</taxon>
        <taxon>Weeksellaceae</taxon>
        <taxon>Chryseobacterium group</taxon>
        <taxon>Epilithonimonas</taxon>
    </lineage>
</organism>
<sequence length="188" mass="21996">MVKSKTHKTPHMIVKGIEPLAIIEVNDTYILGVYQGSLSEYDLLLRYRQKDENTKSGWSRIRTPKHIHWAVDAIIKMHHNDTETKKFLQFLIDLWDNQIQPLKTDDERNLLLDVEKLKSEANTEASKYPELANKGEYSIKFLYLIAKLLMIQEKTNLSTAFMFKNLLKALEAHKDIYKIVSIATHNRR</sequence>
<dbReference type="EMBL" id="FTPU01000067">
    <property type="protein sequence ID" value="SIT98779.1"/>
    <property type="molecule type" value="Genomic_DNA"/>
</dbReference>
<evidence type="ECO:0000313" key="2">
    <source>
        <dbReference type="Proteomes" id="UP000187261"/>
    </source>
</evidence>